<dbReference type="Gene3D" id="1.10.287.130">
    <property type="match status" value="1"/>
</dbReference>
<dbReference type="InterPro" id="IPR003594">
    <property type="entry name" value="HATPase_dom"/>
</dbReference>
<organism evidence="2 3">
    <name type="scientific">candidate division MSBL1 archaeon SCGC-AAA259M10</name>
    <dbReference type="NCBI Taxonomy" id="1698270"/>
    <lineage>
        <taxon>Archaea</taxon>
        <taxon>Methanobacteriati</taxon>
        <taxon>Methanobacteriota</taxon>
        <taxon>candidate division MSBL1</taxon>
    </lineage>
</organism>
<dbReference type="AlphaFoldDB" id="A0A133V244"/>
<dbReference type="InterPro" id="IPR005467">
    <property type="entry name" value="His_kinase_dom"/>
</dbReference>
<dbReference type="InterPro" id="IPR036890">
    <property type="entry name" value="HATPase_C_sf"/>
</dbReference>
<dbReference type="InterPro" id="IPR003661">
    <property type="entry name" value="HisK_dim/P_dom"/>
</dbReference>
<dbReference type="EMBL" id="LHXU01000009">
    <property type="protein sequence ID" value="KXB00527.1"/>
    <property type="molecule type" value="Genomic_DNA"/>
</dbReference>
<keyword evidence="3" id="KW-1185">Reference proteome</keyword>
<dbReference type="Proteomes" id="UP000070341">
    <property type="component" value="Unassembled WGS sequence"/>
</dbReference>
<name>A0A133V244_9EURY</name>
<feature type="domain" description="Histidine kinase" evidence="1">
    <location>
        <begin position="46"/>
        <end position="251"/>
    </location>
</feature>
<sequence length="251" mass="28995">MPIRLLKRQQERQIEGTKSGTEKHLADYWKKQEKKAEVRKEFLNTLLRQDLRSKFQTIQGYLQLLDEVDLPDEHREYLRKAVKAGGEADEILELGRKLEEIEETEWVAEKHIVKVLVHVIEDISDLVERQGVEIEEDYPEGIGRVKGDYSLSTLFSQILKTRIRTAQCDKIKISTERKDGKLLVKVEDNGKRLPVDIKNLFKGEPYTGETTGAGGVRYYMLREIAKHNNAEIEVQDSELGGGKFNIYLQKV</sequence>
<evidence type="ECO:0000313" key="3">
    <source>
        <dbReference type="Proteomes" id="UP000070341"/>
    </source>
</evidence>
<dbReference type="SUPFAM" id="SSF55874">
    <property type="entry name" value="ATPase domain of HSP90 chaperone/DNA topoisomerase II/histidine kinase"/>
    <property type="match status" value="1"/>
</dbReference>
<evidence type="ECO:0000259" key="1">
    <source>
        <dbReference type="PROSITE" id="PS50109"/>
    </source>
</evidence>
<accession>A0A133V244</accession>
<dbReference type="Gene3D" id="3.30.565.10">
    <property type="entry name" value="Histidine kinase-like ATPase, C-terminal domain"/>
    <property type="match status" value="1"/>
</dbReference>
<proteinExistence type="predicted"/>
<comment type="caution">
    <text evidence="2">The sequence shown here is derived from an EMBL/GenBank/DDBJ whole genome shotgun (WGS) entry which is preliminary data.</text>
</comment>
<reference evidence="2 3" key="1">
    <citation type="journal article" date="2016" name="Sci. Rep.">
        <title>Metabolic traits of an uncultured archaeal lineage -MSBL1- from brine pools of the Red Sea.</title>
        <authorList>
            <person name="Mwirichia R."/>
            <person name="Alam I."/>
            <person name="Rashid M."/>
            <person name="Vinu M."/>
            <person name="Ba-Alawi W."/>
            <person name="Anthony Kamau A."/>
            <person name="Kamanda Ngugi D."/>
            <person name="Goker M."/>
            <person name="Klenk H.P."/>
            <person name="Bajic V."/>
            <person name="Stingl U."/>
        </authorList>
    </citation>
    <scope>NUCLEOTIDE SEQUENCE [LARGE SCALE GENOMIC DNA]</scope>
    <source>
        <strain evidence="2">SCGC-AAA259M10</strain>
    </source>
</reference>
<dbReference type="PROSITE" id="PS50109">
    <property type="entry name" value="HIS_KIN"/>
    <property type="match status" value="1"/>
</dbReference>
<protein>
    <recommendedName>
        <fullName evidence="1">Histidine kinase domain-containing protein</fullName>
    </recommendedName>
</protein>
<dbReference type="GO" id="GO:0000155">
    <property type="term" value="F:phosphorelay sensor kinase activity"/>
    <property type="evidence" value="ECO:0007669"/>
    <property type="project" value="InterPro"/>
</dbReference>
<gene>
    <name evidence="2" type="ORF">AKJ40_01235</name>
</gene>
<evidence type="ECO:0000313" key="2">
    <source>
        <dbReference type="EMBL" id="KXB00527.1"/>
    </source>
</evidence>
<dbReference type="Pfam" id="PF02518">
    <property type="entry name" value="HATPase_c"/>
    <property type="match status" value="1"/>
</dbReference>
<dbReference type="CDD" id="cd00082">
    <property type="entry name" value="HisKA"/>
    <property type="match status" value="1"/>
</dbReference>